<dbReference type="InterPro" id="IPR023614">
    <property type="entry name" value="Porin_dom_sf"/>
</dbReference>
<dbReference type="OrthoDB" id="6759120at2"/>
<organism evidence="5 6">
    <name type="scientific">Azotobacter vinelandii (strain DJ / ATCC BAA-1303)</name>
    <dbReference type="NCBI Taxonomy" id="322710"/>
    <lineage>
        <taxon>Bacteria</taxon>
        <taxon>Pseudomonadati</taxon>
        <taxon>Pseudomonadota</taxon>
        <taxon>Gammaproteobacteria</taxon>
        <taxon>Pseudomonadales</taxon>
        <taxon>Pseudomonadaceae</taxon>
        <taxon>Azotobacter</taxon>
    </lineage>
</organism>
<feature type="chain" id="PRO_5002906076" evidence="4">
    <location>
        <begin position="27"/>
        <end position="412"/>
    </location>
</feature>
<dbReference type="HOGENOM" id="CLU_042378_2_1_6"/>
<dbReference type="Gene3D" id="2.40.160.10">
    <property type="entry name" value="Porin"/>
    <property type="match status" value="1"/>
</dbReference>
<evidence type="ECO:0000313" key="6">
    <source>
        <dbReference type="Proteomes" id="UP000002424"/>
    </source>
</evidence>
<protein>
    <submittedName>
        <fullName evidence="5">Bacterial outer membrane porin</fullName>
    </submittedName>
</protein>
<keyword evidence="6" id="KW-1185">Reference proteome</keyword>
<gene>
    <name evidence="5" type="ordered locus">Avin_49310</name>
</gene>
<evidence type="ECO:0000313" key="5">
    <source>
        <dbReference type="EMBL" id="ACO81027.1"/>
    </source>
</evidence>
<sequence>MYKTPLASGLTATALLGMAFPPPAKADFLEDSKASLELRNFYFNSDYRQDGANQSKRDEWAQGFLLRYESGFTEGTVGFGVDMLGLLGLKLDSGPERQNSGLLPVGDDKAPDSYSRLGATAKVRISDSVLRIGTLDPRLPTVLPNDSRLLPQTFQGSQLTFKEIDGLTIDAGRLTRNNLRNESNREDLAVTGKGITGERSSDRFDFATLSYRWDNQLTTTYSYARLDENYRQHIVNLVHVLPIDKRQSFRSDLRFARSREDGDTNVDNDAFGARFTYRLDGHGFGAAYQKMSGETGFPRIDGTDPFLVNYVMLSPDFANPDEKSWQLRYDFDFASVGIPGLTFMTRYLRGDNFDRGAKEGREWERNTDIAYVFQSGSLKNLGLKWRNGTYRSNGGSDIDQNRVIVSYTIPLL</sequence>
<dbReference type="EnsemblBacteria" id="ACO81027">
    <property type="protein sequence ID" value="ACO81027"/>
    <property type="gene ID" value="Avin_49310"/>
</dbReference>
<dbReference type="GO" id="GO:0015288">
    <property type="term" value="F:porin activity"/>
    <property type="evidence" value="ECO:0007669"/>
    <property type="project" value="TreeGrafter"/>
</dbReference>
<comment type="similarity">
    <text evidence="1">Belongs to the outer membrane porin (Opr) (TC 1.B.25) family.</text>
</comment>
<feature type="signal peptide" evidence="4">
    <location>
        <begin position="1"/>
        <end position="26"/>
    </location>
</feature>
<keyword evidence="3 4" id="KW-0732">Signal</keyword>
<proteinExistence type="inferred from homology"/>
<name>C1DL34_AZOVD</name>
<dbReference type="Pfam" id="PF03573">
    <property type="entry name" value="OprD"/>
    <property type="match status" value="1"/>
</dbReference>
<keyword evidence="2" id="KW-0813">Transport</keyword>
<dbReference type="InterPro" id="IPR005318">
    <property type="entry name" value="OM_porin_bac"/>
</dbReference>
<accession>C1DL34</accession>
<dbReference type="AlphaFoldDB" id="C1DL34"/>
<evidence type="ECO:0000256" key="2">
    <source>
        <dbReference type="ARBA" id="ARBA00022448"/>
    </source>
</evidence>
<dbReference type="Proteomes" id="UP000002424">
    <property type="component" value="Chromosome"/>
</dbReference>
<dbReference type="GeneID" id="88187785"/>
<evidence type="ECO:0000256" key="4">
    <source>
        <dbReference type="SAM" id="SignalP"/>
    </source>
</evidence>
<evidence type="ECO:0000256" key="1">
    <source>
        <dbReference type="ARBA" id="ARBA00009075"/>
    </source>
</evidence>
<dbReference type="STRING" id="322710.Avin_49310"/>
<dbReference type="KEGG" id="avn:Avin_49310"/>
<dbReference type="RefSeq" id="WP_012703389.1">
    <property type="nucleotide sequence ID" value="NC_012560.1"/>
</dbReference>
<evidence type="ECO:0000256" key="3">
    <source>
        <dbReference type="ARBA" id="ARBA00022729"/>
    </source>
</evidence>
<reference evidence="5 6" key="1">
    <citation type="journal article" date="2009" name="J. Bacteriol.">
        <title>Genome sequence of Azotobacter vinelandii, an obligate aerobe specialized to support diverse anaerobic metabolic processes.</title>
        <authorList>
            <person name="Setubal J.C."/>
            <person name="dos Santos P."/>
            <person name="Goldman B.S."/>
            <person name="Ertesvag H."/>
            <person name="Espin G."/>
            <person name="Rubio L.M."/>
            <person name="Valla S."/>
            <person name="Almeida N.F."/>
            <person name="Balasubramanian D."/>
            <person name="Cromes L."/>
            <person name="Curatti L."/>
            <person name="Du Z."/>
            <person name="Godsy E."/>
            <person name="Goodner B."/>
            <person name="Hellner-Burris K."/>
            <person name="Hernandez J.A."/>
            <person name="Houmiel K."/>
            <person name="Imperial J."/>
            <person name="Kennedy C."/>
            <person name="Larson T.J."/>
            <person name="Latreille P."/>
            <person name="Ligon L.S."/>
            <person name="Lu J."/>
            <person name="Maerk M."/>
            <person name="Miller N.M."/>
            <person name="Norton S."/>
            <person name="O'Carroll I.P."/>
            <person name="Paulsen I."/>
            <person name="Raulfs E.C."/>
            <person name="Roemer R."/>
            <person name="Rosser J."/>
            <person name="Segura D."/>
            <person name="Slater S."/>
            <person name="Stricklin S.L."/>
            <person name="Studholme D.J."/>
            <person name="Sun J."/>
            <person name="Viana C.J."/>
            <person name="Wallin E."/>
            <person name="Wang B."/>
            <person name="Wheeler C."/>
            <person name="Zhu H."/>
            <person name="Dean D.R."/>
            <person name="Dixon R."/>
            <person name="Wood D."/>
        </authorList>
    </citation>
    <scope>NUCLEOTIDE SEQUENCE [LARGE SCALE GENOMIC DNA]</scope>
    <source>
        <strain evidence="6">DJ / ATCC BAA-1303</strain>
    </source>
</reference>
<dbReference type="GO" id="GO:0016020">
    <property type="term" value="C:membrane"/>
    <property type="evidence" value="ECO:0007669"/>
    <property type="project" value="InterPro"/>
</dbReference>
<dbReference type="EMBL" id="CP001157">
    <property type="protein sequence ID" value="ACO81027.1"/>
    <property type="molecule type" value="Genomic_DNA"/>
</dbReference>
<dbReference type="PANTHER" id="PTHR34596">
    <property type="entry name" value="CHITOPORIN"/>
    <property type="match status" value="1"/>
</dbReference>
<dbReference type="eggNOG" id="COG3203">
    <property type="taxonomic scope" value="Bacteria"/>
</dbReference>
<dbReference type="PANTHER" id="PTHR34596:SF2">
    <property type="entry name" value="CHITOPORIN"/>
    <property type="match status" value="1"/>
</dbReference>
<dbReference type="FunFam" id="2.40.160.10:FF:000008">
    <property type="entry name" value="OprD family porin"/>
    <property type="match status" value="1"/>
</dbReference>